<dbReference type="OrthoDB" id="33422at2157"/>
<gene>
    <name evidence="1" type="ordered locus">Mfer_0434</name>
</gene>
<evidence type="ECO:0000313" key="1">
    <source>
        <dbReference type="EMBL" id="ADP77234.1"/>
    </source>
</evidence>
<organism evidence="1 2">
    <name type="scientific">Methanothermus fervidus (strain ATCC 43054 / DSM 2088 / JCM 10308 / V24 S)</name>
    <dbReference type="NCBI Taxonomy" id="523846"/>
    <lineage>
        <taxon>Archaea</taxon>
        <taxon>Methanobacteriati</taxon>
        <taxon>Methanobacteriota</taxon>
        <taxon>Methanomada group</taxon>
        <taxon>Methanobacteria</taxon>
        <taxon>Methanobacteriales</taxon>
        <taxon>Methanothermaceae</taxon>
        <taxon>Methanothermus</taxon>
    </lineage>
</organism>
<dbReference type="EMBL" id="CP002278">
    <property type="protein sequence ID" value="ADP77234.1"/>
    <property type="molecule type" value="Genomic_DNA"/>
</dbReference>
<dbReference type="Proteomes" id="UP000002315">
    <property type="component" value="Chromosome"/>
</dbReference>
<accession>E3GY52</accession>
<keyword evidence="2" id="KW-1185">Reference proteome</keyword>
<reference evidence="1 2" key="1">
    <citation type="journal article" date="2010" name="Stand. Genomic Sci.">
        <title>Complete genome sequence of Methanothermus fervidus type strain (V24S).</title>
        <authorList>
            <person name="Anderson I."/>
            <person name="Djao O.D."/>
            <person name="Misra M."/>
            <person name="Chertkov O."/>
            <person name="Nolan M."/>
            <person name="Lucas S."/>
            <person name="Lapidus A."/>
            <person name="Del Rio T.G."/>
            <person name="Tice H."/>
            <person name="Cheng J.F."/>
            <person name="Tapia R."/>
            <person name="Han C."/>
            <person name="Goodwin L."/>
            <person name="Pitluck S."/>
            <person name="Liolios K."/>
            <person name="Ivanova N."/>
            <person name="Mavromatis K."/>
            <person name="Mikhailova N."/>
            <person name="Pati A."/>
            <person name="Brambilla E."/>
            <person name="Chen A."/>
            <person name="Palaniappan K."/>
            <person name="Land M."/>
            <person name="Hauser L."/>
            <person name="Chang Y.J."/>
            <person name="Jeffries C.D."/>
            <person name="Sikorski J."/>
            <person name="Spring S."/>
            <person name="Rohde M."/>
            <person name="Eichinger K."/>
            <person name="Huber H."/>
            <person name="Wirth R."/>
            <person name="Goker M."/>
            <person name="Detter J.C."/>
            <person name="Woyke T."/>
            <person name="Bristow J."/>
            <person name="Eisen J.A."/>
            <person name="Markowitz V."/>
            <person name="Hugenholtz P."/>
            <person name="Klenk H.P."/>
            <person name="Kyrpides N.C."/>
        </authorList>
    </citation>
    <scope>NUCLEOTIDE SEQUENCE [LARGE SCALE GENOMIC DNA]</scope>
    <source>
        <strain evidence="2">ATCC 43054 / DSM 2088 / JCM 10308 / V24 S</strain>
    </source>
</reference>
<sequence length="211" mass="25216">MKKEKLLKFLSRIGVDTRFITIIDSCIYINNLRFSRFSRKREKILKKYFPEIKVIRSKIFQRISTRSKNILRDELKPKDRVLIMKTDKIRYTAAYAVLEPYTRKYGIKIVEKNPDCIVNPLTLDDIVINVFKKLLSGKKLKMEVKKDNKRVIYPLSKVPYSWICKWLKKECKIEYQDKMVNKFMDFFNTVVPDYKEKIASSILELSKVIKN</sequence>
<name>E3GY52_METFV</name>
<proteinExistence type="predicted"/>
<evidence type="ECO:0000313" key="2">
    <source>
        <dbReference type="Proteomes" id="UP000002315"/>
    </source>
</evidence>
<dbReference type="HOGENOM" id="CLU_1217599_0_0_2"/>
<dbReference type="AlphaFoldDB" id="E3GY52"/>
<protein>
    <submittedName>
        <fullName evidence="1">Putative ATPase implicated in cell cycle control</fullName>
    </submittedName>
</protein>
<dbReference type="KEGG" id="mfv:Mfer_0434"/>